<proteinExistence type="predicted"/>
<dbReference type="SUPFAM" id="SSF55073">
    <property type="entry name" value="Nucleotide cyclase"/>
    <property type="match status" value="1"/>
</dbReference>
<dbReference type="Gene3D" id="3.40.50.2300">
    <property type="match status" value="1"/>
</dbReference>
<dbReference type="GO" id="GO:0000156">
    <property type="term" value="F:phosphorelay response regulator activity"/>
    <property type="evidence" value="ECO:0007669"/>
    <property type="project" value="TreeGrafter"/>
</dbReference>
<name>A0A0B0EF16_9BACT</name>
<dbReference type="PANTHER" id="PTHR45526:SF1">
    <property type="entry name" value="TRANSCRIPTIONAL REGULATORY PROTEIN DCUR-RELATED"/>
    <property type="match status" value="1"/>
</dbReference>
<dbReference type="Pfam" id="PF00990">
    <property type="entry name" value="GGDEF"/>
    <property type="match status" value="1"/>
</dbReference>
<evidence type="ECO:0000256" key="1">
    <source>
        <dbReference type="PROSITE-ProRule" id="PRU00169"/>
    </source>
</evidence>
<dbReference type="GO" id="GO:0016301">
    <property type="term" value="F:kinase activity"/>
    <property type="evidence" value="ECO:0007669"/>
    <property type="project" value="UniProtKB-KW"/>
</dbReference>
<dbReference type="NCBIfam" id="TIGR00254">
    <property type="entry name" value="GGDEF"/>
    <property type="match status" value="1"/>
</dbReference>
<protein>
    <submittedName>
        <fullName evidence="4">Two-component sensor kinase</fullName>
    </submittedName>
</protein>
<sequence length="295" mass="34253">MDNKIIKILYVEDEIDHAILIGEFIKEIKDVHYEMTHVQQLEEALLELDNDRYDIVMLDMSLPDKQGLDTVTAVCERAPEIPVVVMTSMDDESMAIKALQRGAEEYLVKGDMNSHALSRILRYSIMRHKGRVELQSLSLIDDLTSLYNRRGFMLFSQQQLSIAIRTKRGMILFFIHIPDLNEIIEKFGHQYEGLAKIETANILKEAFRESDIIARHGRDEFTAMAIESFDANNEIIITRLQDELEIRNKQENRQYKLSLCIGTAYYDTEELCTIDELINRAKMSMIEQKENKLKS</sequence>
<dbReference type="eggNOG" id="COG3706">
    <property type="taxonomic scope" value="Bacteria"/>
</dbReference>
<dbReference type="InterPro" id="IPR011006">
    <property type="entry name" value="CheY-like_superfamily"/>
</dbReference>
<accession>A0A0B0EF16</accession>
<organism evidence="4 5">
    <name type="scientific">Candidatus Scalindua brodae</name>
    <dbReference type="NCBI Taxonomy" id="237368"/>
    <lineage>
        <taxon>Bacteria</taxon>
        <taxon>Pseudomonadati</taxon>
        <taxon>Planctomycetota</taxon>
        <taxon>Candidatus Brocadiia</taxon>
        <taxon>Candidatus Brocadiales</taxon>
        <taxon>Candidatus Scalinduaceae</taxon>
        <taxon>Candidatus Scalindua</taxon>
    </lineage>
</organism>
<keyword evidence="4" id="KW-0808">Transferase</keyword>
<dbReference type="CDD" id="cd00156">
    <property type="entry name" value="REC"/>
    <property type="match status" value="1"/>
</dbReference>
<evidence type="ECO:0000259" key="2">
    <source>
        <dbReference type="PROSITE" id="PS50110"/>
    </source>
</evidence>
<evidence type="ECO:0000313" key="5">
    <source>
        <dbReference type="Proteomes" id="UP000030652"/>
    </source>
</evidence>
<gene>
    <name evidence="4" type="ORF">SCABRO_03035</name>
</gene>
<dbReference type="PROSITE" id="PS50110">
    <property type="entry name" value="RESPONSE_REGULATORY"/>
    <property type="match status" value="1"/>
</dbReference>
<dbReference type="InterPro" id="IPR001789">
    <property type="entry name" value="Sig_transdc_resp-reg_receiver"/>
</dbReference>
<dbReference type="Proteomes" id="UP000030652">
    <property type="component" value="Unassembled WGS sequence"/>
</dbReference>
<dbReference type="InterPro" id="IPR000160">
    <property type="entry name" value="GGDEF_dom"/>
</dbReference>
<dbReference type="SMART" id="SM00267">
    <property type="entry name" value="GGDEF"/>
    <property type="match status" value="1"/>
</dbReference>
<dbReference type="InterPro" id="IPR051271">
    <property type="entry name" value="2C-system_Tx_regulators"/>
</dbReference>
<comment type="caution">
    <text evidence="4">The sequence shown here is derived from an EMBL/GenBank/DDBJ whole genome shotgun (WGS) entry which is preliminary data.</text>
</comment>
<dbReference type="CDD" id="cd01949">
    <property type="entry name" value="GGDEF"/>
    <property type="match status" value="1"/>
</dbReference>
<reference evidence="4 5" key="1">
    <citation type="submission" date="2014-10" db="EMBL/GenBank/DDBJ databases">
        <title>Draft genome of anammox bacterium scalindua brodae, obtained using differential coverage binning of sequence data from two enrichment reactors.</title>
        <authorList>
            <person name="Speth D.R."/>
            <person name="Russ L."/>
            <person name="Kartal B."/>
            <person name="Op den Camp H.J."/>
            <person name="Dutilh B.E."/>
            <person name="Jetten M.S."/>
        </authorList>
    </citation>
    <scope>NUCLEOTIDE SEQUENCE [LARGE SCALE GENOMIC DNA]</scope>
    <source>
        <strain evidence="4">RU1</strain>
    </source>
</reference>
<dbReference type="InterPro" id="IPR043128">
    <property type="entry name" value="Rev_trsase/Diguanyl_cyclase"/>
</dbReference>
<dbReference type="InterPro" id="IPR029787">
    <property type="entry name" value="Nucleotide_cyclase"/>
</dbReference>
<keyword evidence="4" id="KW-0418">Kinase</keyword>
<dbReference type="Pfam" id="PF00072">
    <property type="entry name" value="Response_reg"/>
    <property type="match status" value="1"/>
</dbReference>
<dbReference type="PROSITE" id="PS50887">
    <property type="entry name" value="GGDEF"/>
    <property type="match status" value="1"/>
</dbReference>
<evidence type="ECO:0000259" key="3">
    <source>
        <dbReference type="PROSITE" id="PS50887"/>
    </source>
</evidence>
<dbReference type="AlphaFoldDB" id="A0A0B0EF16"/>
<dbReference type="Gene3D" id="3.30.70.270">
    <property type="match status" value="1"/>
</dbReference>
<feature type="domain" description="Response regulatory" evidence="2">
    <location>
        <begin position="7"/>
        <end position="124"/>
    </location>
</feature>
<dbReference type="SMART" id="SM00448">
    <property type="entry name" value="REC"/>
    <property type="match status" value="1"/>
</dbReference>
<dbReference type="PANTHER" id="PTHR45526">
    <property type="entry name" value="TRANSCRIPTIONAL REGULATORY PROTEIN DPIA"/>
    <property type="match status" value="1"/>
</dbReference>
<feature type="domain" description="GGDEF" evidence="3">
    <location>
        <begin position="168"/>
        <end position="295"/>
    </location>
</feature>
<evidence type="ECO:0000313" key="4">
    <source>
        <dbReference type="EMBL" id="KHE91184.1"/>
    </source>
</evidence>
<keyword evidence="1" id="KW-0597">Phosphoprotein</keyword>
<feature type="modified residue" description="4-aspartylphosphate" evidence="1">
    <location>
        <position position="59"/>
    </location>
</feature>
<dbReference type="EMBL" id="JRYO01000214">
    <property type="protein sequence ID" value="KHE91184.1"/>
    <property type="molecule type" value="Genomic_DNA"/>
</dbReference>
<dbReference type="SUPFAM" id="SSF52172">
    <property type="entry name" value="CheY-like"/>
    <property type="match status" value="1"/>
</dbReference>